<feature type="domain" description="DUF4369" evidence="3">
    <location>
        <begin position="21"/>
        <end position="112"/>
    </location>
</feature>
<sequence length="252" mass="28434">MKKIFYALLTAITFVSCAESYTIQGSTSVSALDGSKLYLKTMVNDELKNLDSCDVVHGKFKFTGLLDTIKLANLYMDDEPLMMPVVIEAGDIEIHIDNTSRTVTGSPLNEKLYEFMKRHDQLGNELNELSHKQSQMLLEGEDEEVINRKLSVEANRIAMQEDSLVTNFIVENFDNVLGPGVFMMVTGNYQYPILTPQIEDIMSKATKKFKADPYVKQYYQIANEIQARQNGLVEDVTPAPANETPDSTRNDR</sequence>
<proteinExistence type="predicted"/>
<feature type="chain" id="PRO_5036905988" evidence="2">
    <location>
        <begin position="19"/>
        <end position="252"/>
    </location>
</feature>
<feature type="signal peptide" evidence="2">
    <location>
        <begin position="1"/>
        <end position="18"/>
    </location>
</feature>
<organism evidence="4 5">
    <name type="scientific">Xylanibacter ruminicola</name>
    <name type="common">Prevotella ruminicola</name>
    <dbReference type="NCBI Taxonomy" id="839"/>
    <lineage>
        <taxon>Bacteria</taxon>
        <taxon>Pseudomonadati</taxon>
        <taxon>Bacteroidota</taxon>
        <taxon>Bacteroidia</taxon>
        <taxon>Bacteroidales</taxon>
        <taxon>Prevotellaceae</taxon>
        <taxon>Xylanibacter</taxon>
    </lineage>
</organism>
<dbReference type="Pfam" id="PF14289">
    <property type="entry name" value="DUF4369"/>
    <property type="match status" value="1"/>
</dbReference>
<name>A0A928BU70_XYLRU</name>
<dbReference type="Proteomes" id="UP000763088">
    <property type="component" value="Unassembled WGS sequence"/>
</dbReference>
<dbReference type="EMBL" id="SUYD01000011">
    <property type="protein sequence ID" value="MBE6266696.1"/>
    <property type="molecule type" value="Genomic_DNA"/>
</dbReference>
<reference evidence="4" key="1">
    <citation type="submission" date="2019-04" db="EMBL/GenBank/DDBJ databases">
        <title>Evolution of Biomass-Degrading Anaerobic Consortia Revealed by Metagenomics.</title>
        <authorList>
            <person name="Peng X."/>
        </authorList>
    </citation>
    <scope>NUCLEOTIDE SEQUENCE</scope>
    <source>
        <strain evidence="4">SIG141</strain>
    </source>
</reference>
<evidence type="ECO:0000313" key="4">
    <source>
        <dbReference type="EMBL" id="MBE6266696.1"/>
    </source>
</evidence>
<dbReference type="AlphaFoldDB" id="A0A928BU70"/>
<feature type="region of interest" description="Disordered" evidence="1">
    <location>
        <begin position="231"/>
        <end position="252"/>
    </location>
</feature>
<accession>A0A928BU70</accession>
<protein>
    <submittedName>
        <fullName evidence="4">DUF4369 domain-containing protein</fullName>
    </submittedName>
</protein>
<comment type="caution">
    <text evidence="4">The sequence shown here is derived from an EMBL/GenBank/DDBJ whole genome shotgun (WGS) entry which is preliminary data.</text>
</comment>
<evidence type="ECO:0000259" key="3">
    <source>
        <dbReference type="Pfam" id="PF14289"/>
    </source>
</evidence>
<dbReference type="PROSITE" id="PS51257">
    <property type="entry name" value="PROKAR_LIPOPROTEIN"/>
    <property type="match status" value="1"/>
</dbReference>
<evidence type="ECO:0000256" key="1">
    <source>
        <dbReference type="SAM" id="MobiDB-lite"/>
    </source>
</evidence>
<gene>
    <name evidence="4" type="ORF">E7102_09525</name>
</gene>
<evidence type="ECO:0000313" key="5">
    <source>
        <dbReference type="Proteomes" id="UP000763088"/>
    </source>
</evidence>
<dbReference type="InterPro" id="IPR025380">
    <property type="entry name" value="DUF4369"/>
</dbReference>
<keyword evidence="2" id="KW-0732">Signal</keyword>
<evidence type="ECO:0000256" key="2">
    <source>
        <dbReference type="SAM" id="SignalP"/>
    </source>
</evidence>